<dbReference type="Proteomes" id="UP000325122">
    <property type="component" value="Unassembled WGS sequence"/>
</dbReference>
<proteinExistence type="predicted"/>
<accession>A0A5M6ZKD0</accession>
<dbReference type="AlphaFoldDB" id="A0A5M6ZKD0"/>
<dbReference type="RefSeq" id="WP_150022324.1">
    <property type="nucleotide sequence ID" value="NZ_VWOJ01000001.1"/>
</dbReference>
<protein>
    <recommendedName>
        <fullName evidence="3">UDP-N-acetylmuramoyl-L-alanine--D-glutamate ligase</fullName>
    </recommendedName>
</protein>
<gene>
    <name evidence="1" type="ORF">F1654_04750</name>
</gene>
<evidence type="ECO:0000313" key="1">
    <source>
        <dbReference type="EMBL" id="KAA5805292.1"/>
    </source>
</evidence>
<keyword evidence="2" id="KW-1185">Reference proteome</keyword>
<name>A0A5M6ZKD0_9PROT</name>
<dbReference type="InterPro" id="IPR036291">
    <property type="entry name" value="NAD(P)-bd_dom_sf"/>
</dbReference>
<evidence type="ECO:0000313" key="2">
    <source>
        <dbReference type="Proteomes" id="UP000325122"/>
    </source>
</evidence>
<evidence type="ECO:0008006" key="3">
    <source>
        <dbReference type="Google" id="ProtNLM"/>
    </source>
</evidence>
<comment type="caution">
    <text evidence="1">The sequence shown here is derived from an EMBL/GenBank/DDBJ whole genome shotgun (WGS) entry which is preliminary data.</text>
</comment>
<dbReference type="EMBL" id="VWOJ01000001">
    <property type="protein sequence ID" value="KAA5805292.1"/>
    <property type="molecule type" value="Genomic_DNA"/>
</dbReference>
<organism evidence="1 2">
    <name type="scientific">Alkalicaulis satelles</name>
    <dbReference type="NCBI Taxonomy" id="2609175"/>
    <lineage>
        <taxon>Bacteria</taxon>
        <taxon>Pseudomonadati</taxon>
        <taxon>Pseudomonadota</taxon>
        <taxon>Alphaproteobacteria</taxon>
        <taxon>Maricaulales</taxon>
        <taxon>Maricaulaceae</taxon>
        <taxon>Alkalicaulis</taxon>
    </lineage>
</organism>
<sequence length="450" mass="45898">MISVRASAAGRACILGLGARGRAMARALAAGGTPVTGWDEDEARRKRAAREGVVIEHPTARDWGDLAVLAIDDAARLDGPDDNGLLALASAAAAPVTTELALFAHALAARPGARLALAPGGPQAHGAMALAGWIMQCSGLDARPGGWGRALFDAPPLRAGSLSLITASAAERARAPDLAPHALWLGPDADVSAEELASLAARCSGPALIDMDAPGAGARLAALRKGGMDRERLIACSGRMALGEGVYLIGGRLHDARTHGAGRHWRVSGAGLEGLAPGLIAGAAALALALGADADAMEAALASFPGAQGLRAPVFQLGAVEIIDHSAAQDPRETLDAITPDLPVWWIADPGLDAAAFASPLPDHLQRLILTGPDPRLVRKLGKRLACRTAAGLDEALARALHGAMLSGGRAQLLYAPSTRRGPEQVHEDSAALAAALDRLTGRLKQGDAA</sequence>
<dbReference type="SUPFAM" id="SSF51735">
    <property type="entry name" value="NAD(P)-binding Rossmann-fold domains"/>
    <property type="match status" value="1"/>
</dbReference>
<reference evidence="1 2" key="1">
    <citation type="submission" date="2019-09" db="EMBL/GenBank/DDBJ databases">
        <authorList>
            <person name="Kevbrin V."/>
            <person name="Grouzdev D.S."/>
        </authorList>
    </citation>
    <scope>NUCLEOTIDE SEQUENCE [LARGE SCALE GENOMIC DNA]</scope>
    <source>
        <strain evidence="1 2">G-192</strain>
    </source>
</reference>
<dbReference type="Gene3D" id="3.40.50.720">
    <property type="entry name" value="NAD(P)-binding Rossmann-like Domain"/>
    <property type="match status" value="1"/>
</dbReference>